<proteinExistence type="predicted"/>
<evidence type="ECO:0000313" key="4">
    <source>
        <dbReference type="Proteomes" id="UP001064879"/>
    </source>
</evidence>
<accession>A0ABY5SJE8</accession>
<evidence type="ECO:0000313" key="3">
    <source>
        <dbReference type="EMBL" id="UVI34582.1"/>
    </source>
</evidence>
<feature type="region of interest" description="Disordered" evidence="1">
    <location>
        <begin position="233"/>
        <end position="273"/>
    </location>
</feature>
<keyword evidence="2" id="KW-0472">Membrane</keyword>
<dbReference type="InterPro" id="IPR046576">
    <property type="entry name" value="DUF6636"/>
</dbReference>
<keyword evidence="4" id="KW-1185">Reference proteome</keyword>
<protein>
    <submittedName>
        <fullName evidence="3">Uncharacterized protein</fullName>
    </submittedName>
</protein>
<dbReference type="RefSeq" id="WP_265417263.1">
    <property type="nucleotide sequence ID" value="NZ_CP093443.1"/>
</dbReference>
<feature type="compositionally biased region" description="Gly residues" evidence="1">
    <location>
        <begin position="233"/>
        <end position="271"/>
    </location>
</feature>
<keyword evidence="2" id="KW-1133">Transmembrane helix</keyword>
<gene>
    <name evidence="3" type="ORF">L1F31_10585</name>
</gene>
<organism evidence="3 4">
    <name type="scientific">Brevibacterium spongiae</name>
    <dbReference type="NCBI Taxonomy" id="2909672"/>
    <lineage>
        <taxon>Bacteria</taxon>
        <taxon>Bacillati</taxon>
        <taxon>Actinomycetota</taxon>
        <taxon>Actinomycetes</taxon>
        <taxon>Micrococcales</taxon>
        <taxon>Brevibacteriaceae</taxon>
        <taxon>Brevibacterium</taxon>
    </lineage>
</organism>
<dbReference type="Proteomes" id="UP001064879">
    <property type="component" value="Chromosome"/>
</dbReference>
<feature type="compositionally biased region" description="Low complexity" evidence="1">
    <location>
        <begin position="158"/>
        <end position="174"/>
    </location>
</feature>
<keyword evidence="2" id="KW-0812">Transmembrane</keyword>
<feature type="compositionally biased region" description="Polar residues" evidence="1">
    <location>
        <begin position="132"/>
        <end position="149"/>
    </location>
</feature>
<feature type="transmembrane region" description="Helical" evidence="2">
    <location>
        <begin position="282"/>
        <end position="304"/>
    </location>
</feature>
<feature type="region of interest" description="Disordered" evidence="1">
    <location>
        <begin position="1"/>
        <end position="26"/>
    </location>
</feature>
<evidence type="ECO:0000256" key="1">
    <source>
        <dbReference type="SAM" id="MobiDB-lite"/>
    </source>
</evidence>
<feature type="compositionally biased region" description="Pro residues" evidence="1">
    <location>
        <begin position="1"/>
        <end position="11"/>
    </location>
</feature>
<reference evidence="3" key="1">
    <citation type="submission" date="2022-03" db="EMBL/GenBank/DDBJ databases">
        <title>Brevibacterium spongiae sp. nov., isolated from marine sponge.</title>
        <authorList>
            <person name="Li Z."/>
            <person name="Zhang M."/>
        </authorList>
    </citation>
    <scope>NUCLEOTIDE SEQUENCE</scope>
    <source>
        <strain evidence="3">WHS-Z9</strain>
    </source>
</reference>
<dbReference type="EMBL" id="CP093443">
    <property type="protein sequence ID" value="UVI34582.1"/>
    <property type="molecule type" value="Genomic_DNA"/>
</dbReference>
<dbReference type="Pfam" id="PF20341">
    <property type="entry name" value="DUF6636"/>
    <property type="match status" value="1"/>
</dbReference>
<sequence length="455" mass="45411">MSIPPVPNHPPRPGRRKPAEESPESITTQLFIGQDESAAADGSTQALTPAELKRLRSMVESDGTDATEVLSLEELRQLAAADGYETGGLPAAPRKANSEDIAAAEAASAPKQWNPLPNSTAQAGAEHPSDPAQASGSAHTSGPAHSSGSAHPHEGRWGQEFGAAGHAAAGQPQAMPSPGEAQVGGSHPAGAHPGGAQAGGAQSGGSQPGGPQPMPAGYAPAYAAAPAGAAGGGYGPGPHGPDGPGYGGPGGPGGPVGPGGYGGPGGPGGPYGHRPETKKVPVWLWVLATIALVLALGIVGYIVWDSTQGSDDTSAAPTDEPSIGQTDDPEPTDSGSSEPPVAKESFTSPSGNIACTIDSERARCVIKDYDYSPPAKPDDCRLDDWGAIVVANKEGAGFSCVEAPESGGAARVLGYGESISAEGMTCTSSEEGMECKSDDSGVGFNVRRASVDFLK</sequence>
<evidence type="ECO:0000256" key="2">
    <source>
        <dbReference type="SAM" id="Phobius"/>
    </source>
</evidence>
<feature type="compositionally biased region" description="Low complexity" evidence="1">
    <location>
        <begin position="99"/>
        <end position="109"/>
    </location>
</feature>
<name>A0ABY5SJE8_9MICO</name>
<feature type="compositionally biased region" description="Gly residues" evidence="1">
    <location>
        <begin position="192"/>
        <end position="208"/>
    </location>
</feature>
<feature type="region of interest" description="Disordered" evidence="1">
    <location>
        <begin position="85"/>
        <end position="217"/>
    </location>
</feature>
<feature type="region of interest" description="Disordered" evidence="1">
    <location>
        <begin position="309"/>
        <end position="353"/>
    </location>
</feature>